<dbReference type="Pfam" id="PF00394">
    <property type="entry name" value="Cu-oxidase"/>
    <property type="match status" value="1"/>
</dbReference>
<evidence type="ECO:0000259" key="6">
    <source>
        <dbReference type="Pfam" id="PF00394"/>
    </source>
</evidence>
<feature type="domain" description="Plastocyanin-like" evidence="7">
    <location>
        <begin position="466"/>
        <end position="593"/>
    </location>
</feature>
<dbReference type="EMBL" id="CP002156">
    <property type="protein sequence ID" value="ADM10804.1"/>
    <property type="molecule type" value="Genomic_DNA"/>
</dbReference>
<dbReference type="InterPro" id="IPR034282">
    <property type="entry name" value="CuRO_2_CopA"/>
</dbReference>
<evidence type="ECO:0000256" key="5">
    <source>
        <dbReference type="SAM" id="SignalP"/>
    </source>
</evidence>
<dbReference type="InterPro" id="IPR034284">
    <property type="entry name" value="CuRO_1_CopA"/>
</dbReference>
<dbReference type="RefSeq" id="WP_013301778.1">
    <property type="nucleotide sequence ID" value="NC_014414.1"/>
</dbReference>
<evidence type="ECO:0000313" key="9">
    <source>
        <dbReference type="EMBL" id="ADM10804.1"/>
    </source>
</evidence>
<evidence type="ECO:0000256" key="2">
    <source>
        <dbReference type="ARBA" id="ARBA00023002"/>
    </source>
</evidence>
<evidence type="ECO:0000313" key="10">
    <source>
        <dbReference type="Proteomes" id="UP000001302"/>
    </source>
</evidence>
<dbReference type="Pfam" id="PF07731">
    <property type="entry name" value="Cu-oxidase_2"/>
    <property type="match status" value="1"/>
</dbReference>
<feature type="domain" description="Plastocyanin-like" evidence="6">
    <location>
        <begin position="236"/>
        <end position="329"/>
    </location>
</feature>
<evidence type="ECO:0000259" key="7">
    <source>
        <dbReference type="Pfam" id="PF07731"/>
    </source>
</evidence>
<reference evidence="10" key="1">
    <citation type="submission" date="2010-08" db="EMBL/GenBank/DDBJ databases">
        <title>Genome sequence of Parvularcula bermudensis HTCC2503.</title>
        <authorList>
            <person name="Kang D.-M."/>
            <person name="Oh H.-M."/>
            <person name="Cho J.-C."/>
        </authorList>
    </citation>
    <scope>NUCLEOTIDE SEQUENCE [LARGE SCALE GENOMIC DNA]</scope>
    <source>
        <strain evidence="10">ATCC BAA-594 / HTCC2503 / KCTC 12087</strain>
    </source>
</reference>
<dbReference type="Pfam" id="PF07732">
    <property type="entry name" value="Cu-oxidase_3"/>
    <property type="match status" value="1"/>
</dbReference>
<dbReference type="PANTHER" id="PTHR11709">
    <property type="entry name" value="MULTI-COPPER OXIDASE"/>
    <property type="match status" value="1"/>
</dbReference>
<keyword evidence="10" id="KW-1185">Reference proteome</keyword>
<dbReference type="CDD" id="cd13848">
    <property type="entry name" value="CuRO_1_CopA"/>
    <property type="match status" value="1"/>
</dbReference>
<reference evidence="9 10" key="2">
    <citation type="journal article" date="2011" name="J. Bacteriol.">
        <title>Complete genome sequence of strain HTCC2503T of Parvularcula bermudensis, the type species of the order "Parvularculales" in the class Alphaproteobacteria.</title>
        <authorList>
            <person name="Oh H.M."/>
            <person name="Kang I."/>
            <person name="Vergin K.L."/>
            <person name="Kang D."/>
            <person name="Rhee K.H."/>
            <person name="Giovannoni S.J."/>
            <person name="Cho J.C."/>
        </authorList>
    </citation>
    <scope>NUCLEOTIDE SEQUENCE [LARGE SCALE GENOMIC DNA]</scope>
    <source>
        <strain evidence="10">ATCC BAA-594 / HTCC2503 / KCTC 12087</strain>
    </source>
</reference>
<dbReference type="InterPro" id="IPR006376">
    <property type="entry name" value="Cu-R_CopA"/>
</dbReference>
<feature type="signal peptide" evidence="5">
    <location>
        <begin position="1"/>
        <end position="25"/>
    </location>
</feature>
<name>E0THZ3_PARBH</name>
<dbReference type="CDD" id="cd13896">
    <property type="entry name" value="CuRO_3_CopA"/>
    <property type="match status" value="1"/>
</dbReference>
<accession>E0THZ3</accession>
<dbReference type="NCBIfam" id="TIGR01480">
    <property type="entry name" value="copper_res_A"/>
    <property type="match status" value="1"/>
</dbReference>
<evidence type="ECO:0000256" key="4">
    <source>
        <dbReference type="SAM" id="MobiDB-lite"/>
    </source>
</evidence>
<keyword evidence="3" id="KW-0186">Copper</keyword>
<feature type="chain" id="PRO_5003140677" evidence="5">
    <location>
        <begin position="26"/>
        <end position="631"/>
    </location>
</feature>
<dbReference type="InterPro" id="IPR033138">
    <property type="entry name" value="Cu_oxidase_CS"/>
</dbReference>
<dbReference type="eggNOG" id="COG2132">
    <property type="taxonomic scope" value="Bacteria"/>
</dbReference>
<keyword evidence="2" id="KW-0560">Oxidoreductase</keyword>
<dbReference type="InterPro" id="IPR011707">
    <property type="entry name" value="Cu-oxidase-like_N"/>
</dbReference>
<evidence type="ECO:0000259" key="8">
    <source>
        <dbReference type="Pfam" id="PF07732"/>
    </source>
</evidence>
<feature type="domain" description="Plastocyanin-like" evidence="8">
    <location>
        <begin position="49"/>
        <end position="158"/>
    </location>
</feature>
<dbReference type="GO" id="GO:0016491">
    <property type="term" value="F:oxidoreductase activity"/>
    <property type="evidence" value="ECO:0007669"/>
    <property type="project" value="UniProtKB-KW"/>
</dbReference>
<dbReference type="Proteomes" id="UP000001302">
    <property type="component" value="Chromosome"/>
</dbReference>
<dbReference type="STRING" id="314260.PB2503_00175"/>
<dbReference type="PROSITE" id="PS00080">
    <property type="entry name" value="MULTICOPPER_OXIDASE2"/>
    <property type="match status" value="1"/>
</dbReference>
<dbReference type="GO" id="GO:0042597">
    <property type="term" value="C:periplasmic space"/>
    <property type="evidence" value="ECO:0007669"/>
    <property type="project" value="InterPro"/>
</dbReference>
<feature type="compositionally biased region" description="Basic and acidic residues" evidence="4">
    <location>
        <begin position="617"/>
        <end position="631"/>
    </location>
</feature>
<dbReference type="PANTHER" id="PTHR11709:SF394">
    <property type="entry name" value="FI03373P-RELATED"/>
    <property type="match status" value="1"/>
</dbReference>
<dbReference type="PROSITE" id="PS00079">
    <property type="entry name" value="MULTICOPPER_OXIDASE1"/>
    <property type="match status" value="1"/>
</dbReference>
<dbReference type="InterPro" id="IPR034279">
    <property type="entry name" value="CuRO_3_CopA"/>
</dbReference>
<dbReference type="InterPro" id="IPR008972">
    <property type="entry name" value="Cupredoxin"/>
</dbReference>
<dbReference type="AlphaFoldDB" id="E0THZ3"/>
<dbReference type="HOGENOM" id="CLU_009100_5_2_5"/>
<dbReference type="Gene3D" id="2.60.40.420">
    <property type="entry name" value="Cupredoxins - blue copper proteins"/>
    <property type="match status" value="3"/>
</dbReference>
<sequence>MLNRRHFIGTAATALAAQSLLPAWAQSGRQGNRGLDPLTRNQFDLTIGRTPVRIDGRAGHAVTVNDTLPAPLIRMQEGEDIVLRVTNTLDEWSSIHWHGLLVPASMDGVPGVSFPGIAPRSTFEYRFPLKQAGTYWYHSHSAFQEQLGLYGPLVIDPARTEAQSYDREFVIVLSDWTFADPHRLFAQLKKMGDTLNYQKRTAADLAADAREDGLGAALGNRAMWGRMRMMPTDLADVNGAQYTYLVNGHGPDDDWTGLFEPGERVRLRIINASAMSIFNVRIPGLPMTVINAHGLDVRPVTFEEFQIGTAETYDVIVEPKDRAYRLVAASIDSSGQALATLTPRLGETAEAPPLRPRPLLTMKDMGMSSMMASDMATPAEPGMEGQGHALTYPETGEPGGTMAGMGMDHGDMTMADHHHPMGAGVANVAMNPVSRLHEPGLGLERVPHRTLSYAQLRSLRPNTDRRPTEREVEIHLTSNMERYMWSFDGVKFSEVEESIKFYEGERVRLTLVNDTMMPHPIHLHGMFFDLVIPDYDEDEDGERYLPGLHTILTKPGEKLSVDITPPERGDWAFHCHLLYHMHAGMMQVVSVLPRDDRPPLSEIGAGPPQATHPAETPVKHDMDHGEHGGTH</sequence>
<dbReference type="GO" id="GO:0005507">
    <property type="term" value="F:copper ion binding"/>
    <property type="evidence" value="ECO:0007669"/>
    <property type="project" value="InterPro"/>
</dbReference>
<dbReference type="OrthoDB" id="9757546at2"/>
<dbReference type="SUPFAM" id="SSF49503">
    <property type="entry name" value="Cupredoxins"/>
    <property type="match status" value="3"/>
</dbReference>
<dbReference type="InterPro" id="IPR011706">
    <property type="entry name" value="Cu-oxidase_C"/>
</dbReference>
<dbReference type="InterPro" id="IPR002355">
    <property type="entry name" value="Cu_oxidase_Cu_BS"/>
</dbReference>
<dbReference type="InterPro" id="IPR006311">
    <property type="entry name" value="TAT_signal"/>
</dbReference>
<gene>
    <name evidence="9" type="ordered locus">PB2503_00175</name>
</gene>
<dbReference type="CDD" id="cd13874">
    <property type="entry name" value="CuRO_2_CopA"/>
    <property type="match status" value="1"/>
</dbReference>
<protein>
    <submittedName>
        <fullName evidence="9">Copper-binding protein</fullName>
    </submittedName>
</protein>
<keyword evidence="5" id="KW-0732">Signal</keyword>
<evidence type="ECO:0000256" key="3">
    <source>
        <dbReference type="ARBA" id="ARBA00023008"/>
    </source>
</evidence>
<evidence type="ECO:0000256" key="1">
    <source>
        <dbReference type="ARBA" id="ARBA00022723"/>
    </source>
</evidence>
<organism evidence="9 10">
    <name type="scientific">Parvularcula bermudensis (strain ATCC BAA-594 / HTCC2503 / KCTC 12087)</name>
    <dbReference type="NCBI Taxonomy" id="314260"/>
    <lineage>
        <taxon>Bacteria</taxon>
        <taxon>Pseudomonadati</taxon>
        <taxon>Pseudomonadota</taxon>
        <taxon>Alphaproteobacteria</taxon>
        <taxon>Parvularculales</taxon>
        <taxon>Parvularculaceae</taxon>
        <taxon>Parvularcula</taxon>
    </lineage>
</organism>
<feature type="region of interest" description="Disordered" evidence="4">
    <location>
        <begin position="596"/>
        <end position="631"/>
    </location>
</feature>
<keyword evidence="1" id="KW-0479">Metal-binding</keyword>
<dbReference type="PROSITE" id="PS51318">
    <property type="entry name" value="TAT"/>
    <property type="match status" value="1"/>
</dbReference>
<dbReference type="InterPro" id="IPR045087">
    <property type="entry name" value="Cu-oxidase_fam"/>
</dbReference>
<dbReference type="InterPro" id="IPR001117">
    <property type="entry name" value="Cu-oxidase_2nd"/>
</dbReference>
<proteinExistence type="predicted"/>
<dbReference type="KEGG" id="pbr:PB2503_00175"/>